<dbReference type="HAMAP" id="MF_00340">
    <property type="entry name" value="Ribosomal_bL32"/>
    <property type="match status" value="1"/>
</dbReference>
<dbReference type="Pfam" id="PF01783">
    <property type="entry name" value="Ribosomal_L32p"/>
    <property type="match status" value="1"/>
</dbReference>
<accession>A0A399EN56</accession>
<evidence type="ECO:0000256" key="1">
    <source>
        <dbReference type="ARBA" id="ARBA00008560"/>
    </source>
</evidence>
<dbReference type="OrthoDB" id="9812874at2"/>
<dbReference type="Proteomes" id="UP000265341">
    <property type="component" value="Unassembled WGS sequence"/>
</dbReference>
<protein>
    <recommendedName>
        <fullName evidence="4 5">Large ribosomal subunit protein bL32</fullName>
    </recommendedName>
</protein>
<gene>
    <name evidence="5 7" type="primary">rpmF</name>
    <name evidence="7" type="ORF">Mrose_02455</name>
</gene>
<evidence type="ECO:0000256" key="2">
    <source>
        <dbReference type="ARBA" id="ARBA00022980"/>
    </source>
</evidence>
<dbReference type="RefSeq" id="WP_119278690.1">
    <property type="nucleotide sequence ID" value="NZ_QWLA01000050.1"/>
</dbReference>
<dbReference type="PANTHER" id="PTHR35534:SF1">
    <property type="entry name" value="LARGE RIBOSOMAL SUBUNIT PROTEIN BL32"/>
    <property type="match status" value="1"/>
</dbReference>
<evidence type="ECO:0000256" key="3">
    <source>
        <dbReference type="ARBA" id="ARBA00023274"/>
    </source>
</evidence>
<keyword evidence="3 5" id="KW-0687">Ribonucleoprotein</keyword>
<name>A0A399EN56_9DEIN</name>
<evidence type="ECO:0000313" key="7">
    <source>
        <dbReference type="EMBL" id="RIH84890.1"/>
    </source>
</evidence>
<reference evidence="7 8" key="1">
    <citation type="submission" date="2018-08" db="EMBL/GenBank/DDBJ databases">
        <title>Meiothermus roseus NBRC 110900 genome sequencing project.</title>
        <authorList>
            <person name="Da Costa M.S."/>
            <person name="Albuquerque L."/>
            <person name="Raposo P."/>
            <person name="Froufe H.J.C."/>
            <person name="Barroso C.S."/>
            <person name="Egas C."/>
        </authorList>
    </citation>
    <scope>NUCLEOTIDE SEQUENCE [LARGE SCALE GENOMIC DNA]</scope>
    <source>
        <strain evidence="7 8">NBRC 110900</strain>
    </source>
</reference>
<dbReference type="GO" id="GO:0015934">
    <property type="term" value="C:large ribosomal subunit"/>
    <property type="evidence" value="ECO:0007669"/>
    <property type="project" value="InterPro"/>
</dbReference>
<feature type="region of interest" description="Disordered" evidence="6">
    <location>
        <begin position="1"/>
        <end position="22"/>
    </location>
</feature>
<dbReference type="PANTHER" id="PTHR35534">
    <property type="entry name" value="50S RIBOSOMAL PROTEIN L32"/>
    <property type="match status" value="1"/>
</dbReference>
<dbReference type="InterPro" id="IPR002677">
    <property type="entry name" value="Ribosomal_bL32"/>
</dbReference>
<comment type="similarity">
    <text evidence="1 5">Belongs to the bacterial ribosomal protein bL32 family.</text>
</comment>
<sequence length="60" mass="6664">MAKHPVPKKKTSKARRDSRRSHFALKAPALGECPECKTLIPPHTVCSNCGYYAGRKVLEV</sequence>
<dbReference type="InterPro" id="IPR044957">
    <property type="entry name" value="Ribosomal_bL32_bact"/>
</dbReference>
<comment type="caution">
    <text evidence="7">The sequence shown here is derived from an EMBL/GenBank/DDBJ whole genome shotgun (WGS) entry which is preliminary data.</text>
</comment>
<dbReference type="EMBL" id="QWLA01000050">
    <property type="protein sequence ID" value="RIH84890.1"/>
    <property type="molecule type" value="Genomic_DNA"/>
</dbReference>
<keyword evidence="8" id="KW-1185">Reference proteome</keyword>
<evidence type="ECO:0000256" key="6">
    <source>
        <dbReference type="SAM" id="MobiDB-lite"/>
    </source>
</evidence>
<proteinExistence type="inferred from homology"/>
<dbReference type="SUPFAM" id="SSF57829">
    <property type="entry name" value="Zn-binding ribosomal proteins"/>
    <property type="match status" value="1"/>
</dbReference>
<keyword evidence="2 5" id="KW-0689">Ribosomal protein</keyword>
<dbReference type="GO" id="GO:0003735">
    <property type="term" value="F:structural constituent of ribosome"/>
    <property type="evidence" value="ECO:0007669"/>
    <property type="project" value="InterPro"/>
</dbReference>
<dbReference type="Gene3D" id="1.20.5.640">
    <property type="entry name" value="Single helix bin"/>
    <property type="match status" value="1"/>
</dbReference>
<dbReference type="GO" id="GO:0006412">
    <property type="term" value="P:translation"/>
    <property type="evidence" value="ECO:0007669"/>
    <property type="project" value="UniProtKB-UniRule"/>
</dbReference>
<dbReference type="InterPro" id="IPR011332">
    <property type="entry name" value="Ribosomal_zn-bd"/>
</dbReference>
<dbReference type="NCBIfam" id="TIGR01031">
    <property type="entry name" value="rpmF_bact"/>
    <property type="match status" value="1"/>
</dbReference>
<evidence type="ECO:0000256" key="5">
    <source>
        <dbReference type="HAMAP-Rule" id="MF_00340"/>
    </source>
</evidence>
<evidence type="ECO:0000313" key="8">
    <source>
        <dbReference type="Proteomes" id="UP000265341"/>
    </source>
</evidence>
<organism evidence="7 8">
    <name type="scientific">Calidithermus roseus</name>
    <dbReference type="NCBI Taxonomy" id="1644118"/>
    <lineage>
        <taxon>Bacteria</taxon>
        <taxon>Thermotogati</taxon>
        <taxon>Deinococcota</taxon>
        <taxon>Deinococci</taxon>
        <taxon>Thermales</taxon>
        <taxon>Thermaceae</taxon>
        <taxon>Calidithermus</taxon>
    </lineage>
</organism>
<dbReference type="AlphaFoldDB" id="A0A399EN56"/>
<evidence type="ECO:0000256" key="4">
    <source>
        <dbReference type="ARBA" id="ARBA00035178"/>
    </source>
</evidence>